<organism evidence="2 3">
    <name type="scientific">Paenibacillus lutimineralis</name>
    <dbReference type="NCBI Taxonomy" id="2707005"/>
    <lineage>
        <taxon>Bacteria</taxon>
        <taxon>Bacillati</taxon>
        <taxon>Bacillota</taxon>
        <taxon>Bacilli</taxon>
        <taxon>Bacillales</taxon>
        <taxon>Paenibacillaceae</taxon>
        <taxon>Paenibacillus</taxon>
    </lineage>
</organism>
<dbReference type="Proteomes" id="UP000270678">
    <property type="component" value="Chromosome"/>
</dbReference>
<dbReference type="InterPro" id="IPR036582">
    <property type="entry name" value="Mao_N_sf"/>
</dbReference>
<dbReference type="KEGG" id="plut:EI981_26895"/>
<keyword evidence="3" id="KW-1185">Reference proteome</keyword>
<reference evidence="3" key="1">
    <citation type="submission" date="2018-12" db="EMBL/GenBank/DDBJ databases">
        <title>Complete genome sequence of Paenibacillus sp. MBLB1234.</title>
        <authorList>
            <person name="Nam Y.-D."/>
            <person name="Kang J."/>
            <person name="Chung W.-H."/>
            <person name="Park Y.S."/>
        </authorList>
    </citation>
    <scope>NUCLEOTIDE SEQUENCE [LARGE SCALE GENOMIC DNA]</scope>
    <source>
        <strain evidence="3">MBLB1234</strain>
    </source>
</reference>
<name>A0A3Q9IF88_9BACL</name>
<dbReference type="AlphaFoldDB" id="A0A3Q9IF88"/>
<dbReference type="SUPFAM" id="SSF55383">
    <property type="entry name" value="Copper amine oxidase, domain N"/>
    <property type="match status" value="1"/>
</dbReference>
<protein>
    <submittedName>
        <fullName evidence="2">Copper amine oxidase N-terminal domain-containing protein</fullName>
    </submittedName>
</protein>
<dbReference type="RefSeq" id="WP_127003493.1">
    <property type="nucleotide sequence ID" value="NZ_CP034346.1"/>
</dbReference>
<sequence length="654" mass="70892">MRKTLSWIVSISLILGIGQGTWGNGTASANGEMKIKDIIRENTILMDNGTIWSTIDGERLIRTQGHVDAFTSSNVYSGLGVTSDGKLVEWDIGTAPHAVEGQSGVKQAAGPYWLKSDGTVWDSAGKVKNLENIALIGYGSKQMAALSKNGELLFEDPYKLGVFKKLATLPDASSVTAMAVYDSRVALLYGSGKVVLYQTYEFDDRGNFIPYTVTEDALNIEFAAKTAEHPTDALLVTRKDGTVWMTGNYKDRVKLTNQVSGLSKVVKTRVLTDLDNFYAQLSDGSWLLYARGEVKPVEVPRVSKLTVSTSELNPFVGDTVNVNIQEAYTNGANIKVVTAAANITVDKPHLLRIESDGSLKALGVGVSKVTISSSGISETVTISASLRSNLKYAKMIGGVVYVPAKSVFQALGGTTSALNGGLDVKLGDTSLFFKVKDKNAKLNGENIALKTAPVTEKGEMLIPASLFTDRLGATVKWDSKWRQANISFGDAEMTIVSQETASLVKKAMQGSLVKYIGKSYWVNDFLGWERFSKVTVTDILPDDSGGFVVVFKSASGKTLKSDVLSSASVSQLFSDGYSFLNYDPYKKYKWSASVWNKIKAGKIDYGMTKEQVLFSWGEPAGKSTVMESGKTIETWVYTNFDTVAFINGKVSVII</sequence>
<dbReference type="EMBL" id="CP034346">
    <property type="protein sequence ID" value="AZS17703.1"/>
    <property type="molecule type" value="Genomic_DNA"/>
</dbReference>
<dbReference type="OrthoDB" id="1684530at2"/>
<gene>
    <name evidence="2" type="ORF">EI981_26895</name>
</gene>
<accession>A0A3Q9IF88</accession>
<evidence type="ECO:0000313" key="3">
    <source>
        <dbReference type="Proteomes" id="UP000270678"/>
    </source>
</evidence>
<proteinExistence type="predicted"/>
<dbReference type="Pfam" id="PF07833">
    <property type="entry name" value="Cu_amine_oxidN1"/>
    <property type="match status" value="1"/>
</dbReference>
<dbReference type="InterPro" id="IPR012854">
    <property type="entry name" value="Cu_amine_oxidase-like_N"/>
</dbReference>
<feature type="domain" description="Copper amine oxidase-like N-terminal" evidence="1">
    <location>
        <begin position="395"/>
        <end position="484"/>
    </location>
</feature>
<dbReference type="Gene3D" id="3.30.457.10">
    <property type="entry name" value="Copper amine oxidase-like, N-terminal domain"/>
    <property type="match status" value="1"/>
</dbReference>
<evidence type="ECO:0000313" key="2">
    <source>
        <dbReference type="EMBL" id="AZS17703.1"/>
    </source>
</evidence>
<evidence type="ECO:0000259" key="1">
    <source>
        <dbReference type="Pfam" id="PF07833"/>
    </source>
</evidence>